<dbReference type="InterPro" id="IPR010232">
    <property type="entry name" value="UbiB"/>
</dbReference>
<dbReference type="InterPro" id="IPR050154">
    <property type="entry name" value="UbiB_kinase"/>
</dbReference>
<evidence type="ECO:0000256" key="2">
    <source>
        <dbReference type="ARBA" id="ARBA00009670"/>
    </source>
</evidence>
<evidence type="ECO:0000256" key="10">
    <source>
        <dbReference type="ARBA" id="ARBA00022840"/>
    </source>
</evidence>
<dbReference type="OrthoDB" id="9795390at2"/>
<evidence type="ECO:0000259" key="14">
    <source>
        <dbReference type="Pfam" id="PF03109"/>
    </source>
</evidence>
<name>A0A1Y5RNL7_9PROT</name>
<keyword evidence="5 15" id="KW-0808">Transferase</keyword>
<keyword evidence="16" id="KW-1185">Reference proteome</keyword>
<dbReference type="InterPro" id="IPR045308">
    <property type="entry name" value="UbiB_bact"/>
</dbReference>
<evidence type="ECO:0000256" key="11">
    <source>
        <dbReference type="ARBA" id="ARBA00022989"/>
    </source>
</evidence>
<reference evidence="15 16" key="1">
    <citation type="submission" date="2017-03" db="EMBL/GenBank/DDBJ databases">
        <authorList>
            <person name="Afonso C.L."/>
            <person name="Miller P.J."/>
            <person name="Scott M.A."/>
            <person name="Spackman E."/>
            <person name="Goraichik I."/>
            <person name="Dimitrov K.M."/>
            <person name="Suarez D.L."/>
            <person name="Swayne D.E."/>
        </authorList>
    </citation>
    <scope>NUCLEOTIDE SEQUENCE [LARGE SCALE GENOMIC DNA]</scope>
    <source>
        <strain evidence="15 16">CECT 7691</strain>
    </source>
</reference>
<accession>A0A1Y5RNL7</accession>
<sequence length="521" mass="57172">MLRSTRHIARLIGIGRTLARHRALEPLEKADIPRPFLWLLRLLGGRGRPVAGKRPGERLAAALHELGPSFIKLGQALSVRADLLGEEIASDLGSLRDRLPPYPAEIVRSAIESELGKPVSALYIDFSDRPVAAASIAQVHFATVADPETGETNEVAVKVLRPGVEAAFRRDLALFRWLAHQLVRFVPDARRLRPVEVVETLAASVEIEMDLRLEAAAASELAENFADDPNYRVPTIDWERTGRRVMTMQRVQGLGIGDRDALAEAGHDLPAIATNVIRVFLLQALRDGLFHADMHQGNLFVGEDGAFIPVDFGIMGRIDRRTRLFLAEMLHAFLQGDYRRAAEVHFEAGYVPASQSVEIFAQACRSIGEPIRGKPVSQISIARLLLQLFRVTETFAMETQPQLLLLQKTMVTAEGVARGLDPDVNFWEAAEPVIVRWSEDNLGPEGRLRDAGDAGARLLRRLPALADEAERTLAALVASRNGPTTEKSEAAALARLDRGRWQRALVIAAAILVLAVSIAVG</sequence>
<evidence type="ECO:0000256" key="5">
    <source>
        <dbReference type="ARBA" id="ARBA00022679"/>
    </source>
</evidence>
<evidence type="ECO:0000256" key="7">
    <source>
        <dbReference type="ARBA" id="ARBA00022692"/>
    </source>
</evidence>
<dbReference type="InParanoid" id="A0A1Y5RNL7"/>
<keyword evidence="4" id="KW-0997">Cell inner membrane</keyword>
<evidence type="ECO:0000313" key="15">
    <source>
        <dbReference type="EMBL" id="SLN21757.1"/>
    </source>
</evidence>
<keyword evidence="8" id="KW-0547">Nucleotide-binding</keyword>
<evidence type="ECO:0000256" key="1">
    <source>
        <dbReference type="ARBA" id="ARBA00005020"/>
    </source>
</evidence>
<keyword evidence="6" id="KW-0831">Ubiquinone biosynthesis</keyword>
<feature type="transmembrane region" description="Helical" evidence="13">
    <location>
        <begin position="504"/>
        <end position="520"/>
    </location>
</feature>
<protein>
    <recommendedName>
        <fullName evidence="14">ABC1 atypical kinase-like domain-containing protein</fullName>
    </recommendedName>
</protein>
<dbReference type="GO" id="GO:0006744">
    <property type="term" value="P:ubiquinone biosynthetic process"/>
    <property type="evidence" value="ECO:0007669"/>
    <property type="project" value="UniProtKB-UniPathway"/>
</dbReference>
<evidence type="ECO:0000256" key="8">
    <source>
        <dbReference type="ARBA" id="ARBA00022741"/>
    </source>
</evidence>
<dbReference type="CDD" id="cd13972">
    <property type="entry name" value="UbiB"/>
    <property type="match status" value="1"/>
</dbReference>
<dbReference type="Proteomes" id="UP000193200">
    <property type="component" value="Unassembled WGS sequence"/>
</dbReference>
<dbReference type="InterPro" id="IPR011009">
    <property type="entry name" value="Kinase-like_dom_sf"/>
</dbReference>
<evidence type="ECO:0000256" key="12">
    <source>
        <dbReference type="ARBA" id="ARBA00023136"/>
    </source>
</evidence>
<dbReference type="GO" id="GO:0005524">
    <property type="term" value="F:ATP binding"/>
    <property type="evidence" value="ECO:0007669"/>
    <property type="project" value="UniProtKB-KW"/>
</dbReference>
<dbReference type="UniPathway" id="UPA00232"/>
<evidence type="ECO:0000256" key="9">
    <source>
        <dbReference type="ARBA" id="ARBA00022777"/>
    </source>
</evidence>
<comment type="pathway">
    <text evidence="1">Cofactor biosynthesis; ubiquinone biosynthesis [regulation].</text>
</comment>
<comment type="similarity">
    <text evidence="2">Belongs to the protein kinase superfamily. ADCK protein kinase family.</text>
</comment>
<dbReference type="RefSeq" id="WP_085881890.1">
    <property type="nucleotide sequence ID" value="NZ_FWFR01000001.1"/>
</dbReference>
<proteinExistence type="inferred from homology"/>
<keyword evidence="12 13" id="KW-0472">Membrane</keyword>
<dbReference type="AlphaFoldDB" id="A0A1Y5RNL7"/>
<dbReference type="PANTHER" id="PTHR10566:SF113">
    <property type="entry name" value="PROTEIN ACTIVITY OF BC1 COMPLEX KINASE 7, CHLOROPLASTIC"/>
    <property type="match status" value="1"/>
</dbReference>
<keyword evidence="3" id="KW-1003">Cell membrane</keyword>
<dbReference type="PANTHER" id="PTHR10566">
    <property type="entry name" value="CHAPERONE-ACTIVITY OF BC1 COMPLEX CABC1 -RELATED"/>
    <property type="match status" value="1"/>
</dbReference>
<keyword evidence="10" id="KW-0067">ATP-binding</keyword>
<dbReference type="FunCoup" id="A0A1Y5RNL7">
    <property type="interactions" value="365"/>
</dbReference>
<organism evidence="15 16">
    <name type="scientific">Oceanibacterium hippocampi</name>
    <dbReference type="NCBI Taxonomy" id="745714"/>
    <lineage>
        <taxon>Bacteria</taxon>
        <taxon>Pseudomonadati</taxon>
        <taxon>Pseudomonadota</taxon>
        <taxon>Alphaproteobacteria</taxon>
        <taxon>Sneathiellales</taxon>
        <taxon>Sneathiellaceae</taxon>
        <taxon>Oceanibacterium</taxon>
    </lineage>
</organism>
<dbReference type="InterPro" id="IPR004147">
    <property type="entry name" value="ABC1_dom"/>
</dbReference>
<evidence type="ECO:0000256" key="3">
    <source>
        <dbReference type="ARBA" id="ARBA00022475"/>
    </source>
</evidence>
<evidence type="ECO:0000256" key="13">
    <source>
        <dbReference type="SAM" id="Phobius"/>
    </source>
</evidence>
<keyword evidence="11 13" id="KW-1133">Transmembrane helix</keyword>
<dbReference type="NCBIfam" id="TIGR01982">
    <property type="entry name" value="UbiB"/>
    <property type="match status" value="1"/>
</dbReference>
<evidence type="ECO:0000256" key="4">
    <source>
        <dbReference type="ARBA" id="ARBA00022519"/>
    </source>
</evidence>
<keyword evidence="7 13" id="KW-0812">Transmembrane</keyword>
<dbReference type="GO" id="GO:0016301">
    <property type="term" value="F:kinase activity"/>
    <property type="evidence" value="ECO:0007669"/>
    <property type="project" value="UniProtKB-KW"/>
</dbReference>
<feature type="domain" description="ABC1 atypical kinase-like" evidence="14">
    <location>
        <begin position="95"/>
        <end position="345"/>
    </location>
</feature>
<gene>
    <name evidence="15" type="primary">ubiB_1</name>
    <name evidence="15" type="ORF">OCH7691_00558</name>
</gene>
<dbReference type="Pfam" id="PF03109">
    <property type="entry name" value="ABC1"/>
    <property type="match status" value="1"/>
</dbReference>
<evidence type="ECO:0000313" key="16">
    <source>
        <dbReference type="Proteomes" id="UP000193200"/>
    </source>
</evidence>
<evidence type="ECO:0000256" key="6">
    <source>
        <dbReference type="ARBA" id="ARBA00022688"/>
    </source>
</evidence>
<dbReference type="SUPFAM" id="SSF56112">
    <property type="entry name" value="Protein kinase-like (PK-like)"/>
    <property type="match status" value="1"/>
</dbReference>
<dbReference type="EMBL" id="FWFR01000001">
    <property type="protein sequence ID" value="SLN21757.1"/>
    <property type="molecule type" value="Genomic_DNA"/>
</dbReference>
<keyword evidence="9" id="KW-0418">Kinase</keyword>